<proteinExistence type="predicted"/>
<dbReference type="GO" id="GO:0008168">
    <property type="term" value="F:methyltransferase activity"/>
    <property type="evidence" value="ECO:0007669"/>
    <property type="project" value="UniProtKB-KW"/>
</dbReference>
<dbReference type="OrthoDB" id="1000417at2"/>
<evidence type="ECO:0000259" key="2">
    <source>
        <dbReference type="Pfam" id="PF22013"/>
    </source>
</evidence>
<dbReference type="Pfam" id="PF01135">
    <property type="entry name" value="PCMT"/>
    <property type="match status" value="1"/>
</dbReference>
<protein>
    <submittedName>
        <fullName evidence="3">DNA methyltransferase</fullName>
    </submittedName>
</protein>
<gene>
    <name evidence="3" type="ORF">D2E22_0569</name>
</gene>
<organism evidence="3 4">
    <name type="scientific">Bifidobacterium castoris</name>
    <dbReference type="NCBI Taxonomy" id="2306972"/>
    <lineage>
        <taxon>Bacteria</taxon>
        <taxon>Bacillati</taxon>
        <taxon>Actinomycetota</taxon>
        <taxon>Actinomycetes</taxon>
        <taxon>Bifidobacteriales</taxon>
        <taxon>Bifidobacteriaceae</taxon>
        <taxon>Bifidobacterium</taxon>
    </lineage>
</organism>
<dbReference type="Gene3D" id="3.40.50.150">
    <property type="entry name" value="Vaccinia Virus protein VP39"/>
    <property type="match status" value="1"/>
</dbReference>
<evidence type="ECO:0000313" key="4">
    <source>
        <dbReference type="Proteomes" id="UP000288052"/>
    </source>
</evidence>
<dbReference type="EMBL" id="QXGI01000002">
    <property type="protein sequence ID" value="RSX49149.1"/>
    <property type="molecule type" value="Genomic_DNA"/>
</dbReference>
<keyword evidence="3" id="KW-0808">Transferase</keyword>
<dbReference type="InterPro" id="IPR041497">
    <property type="entry name" value="Thump-like"/>
</dbReference>
<dbReference type="GO" id="GO:0032259">
    <property type="term" value="P:methylation"/>
    <property type="evidence" value="ECO:0007669"/>
    <property type="project" value="UniProtKB-KW"/>
</dbReference>
<comment type="caution">
    <text evidence="3">The sequence shown here is derived from an EMBL/GenBank/DDBJ whole genome shotgun (WGS) entry which is preliminary data.</text>
</comment>
<keyword evidence="3" id="KW-0489">Methyltransferase</keyword>
<dbReference type="InterPro" id="IPR054168">
    <property type="entry name" value="PG_1098_Fer"/>
</dbReference>
<dbReference type="Pfam" id="PF22013">
    <property type="entry name" value="PG_1098_Fer"/>
    <property type="match status" value="1"/>
</dbReference>
<feature type="domain" description="PG-1098 ferredoxin-like" evidence="2">
    <location>
        <begin position="336"/>
        <end position="379"/>
    </location>
</feature>
<name>A0A430F8J9_9BIFI</name>
<dbReference type="Gene3D" id="1.10.10.1110">
    <property type="entry name" value="Methyltransferase PG1098, N-terminal domain"/>
    <property type="match status" value="1"/>
</dbReference>
<accession>A0A430F8J9</accession>
<dbReference type="Proteomes" id="UP000288052">
    <property type="component" value="Unassembled WGS sequence"/>
</dbReference>
<feature type="domain" description="THUMP-like" evidence="1">
    <location>
        <begin position="380"/>
        <end position="450"/>
    </location>
</feature>
<keyword evidence="4" id="KW-1185">Reference proteome</keyword>
<evidence type="ECO:0000313" key="3">
    <source>
        <dbReference type="EMBL" id="RSX49149.1"/>
    </source>
</evidence>
<dbReference type="Pfam" id="PF18096">
    <property type="entry name" value="Thump_like"/>
    <property type="match status" value="1"/>
</dbReference>
<dbReference type="SUPFAM" id="SSF53335">
    <property type="entry name" value="S-adenosyl-L-methionine-dependent methyltransferases"/>
    <property type="match status" value="1"/>
</dbReference>
<dbReference type="AlphaFoldDB" id="A0A430F8J9"/>
<sequence>MRTVSEDGCDDGAVRPTRRRVSVWFWTACGRHAATMRLMDNDDNAICVGGCISPRVDEATRAFIAAHQDEDVRDVALHAKRDDGVDVPFALDQIAGRRTARSKLPRWAATDGIIYPPHVPMEQCSSQPAAEYKARLAAELIAGQPHPTTLVDLTGGFGVDFSFMARVFDEAVYVERQPRLCVLAMHNLRELGVGNARVVCADGVATLATMPPATLIYVDPARRDAHGARTVAISDCTPDVLASRDALLAKAPFVVVKLSPMLDWRQTIDDFGGAVRRLDIVAVHNECKEILVVLGRGRTERPLIRCVDDGACVEFLAGDDERPTIAPSSTLSDMRFLYEPNAAIMKGGAFATLQRRWPATQIGVNSHLFVADQWFDDFPGRAFVIDGIGTMNKKDVRRLLEGERKANVAVRNFPLTAAQLAKKLKLADGGDVYVFATTDADGRHILIRAHKRD</sequence>
<reference evidence="3 4" key="1">
    <citation type="submission" date="2018-09" db="EMBL/GenBank/DDBJ databases">
        <title>Characterization of the phylogenetic diversity of five novel species belonging to the genus Bifidobacterium.</title>
        <authorList>
            <person name="Lugli G.A."/>
            <person name="Duranti S."/>
            <person name="Milani C."/>
        </authorList>
    </citation>
    <scope>NUCLEOTIDE SEQUENCE [LARGE SCALE GENOMIC DNA]</scope>
    <source>
        <strain evidence="3 4">2020B</strain>
    </source>
</reference>
<dbReference type="InterPro" id="IPR029063">
    <property type="entry name" value="SAM-dependent_MTases_sf"/>
</dbReference>
<evidence type="ECO:0000259" key="1">
    <source>
        <dbReference type="Pfam" id="PF18096"/>
    </source>
</evidence>